<keyword evidence="3" id="KW-1185">Reference proteome</keyword>
<evidence type="ECO:0000313" key="3">
    <source>
        <dbReference type="Proteomes" id="UP001595625"/>
    </source>
</evidence>
<protein>
    <submittedName>
        <fullName evidence="2">Uncharacterized protein</fullName>
    </submittedName>
</protein>
<gene>
    <name evidence="2" type="ORF">ACFOEJ_16075</name>
</gene>
<dbReference type="RefSeq" id="WP_084246638.1">
    <property type="nucleotide sequence ID" value="NZ_FWYH01000010.1"/>
</dbReference>
<keyword evidence="1" id="KW-1133">Transmembrane helix</keyword>
<evidence type="ECO:0000256" key="1">
    <source>
        <dbReference type="SAM" id="Phobius"/>
    </source>
</evidence>
<comment type="caution">
    <text evidence="2">The sequence shown here is derived from an EMBL/GenBank/DDBJ whole genome shotgun (WGS) entry which is preliminary data.</text>
</comment>
<dbReference type="EMBL" id="JBHRUJ010000019">
    <property type="protein sequence ID" value="MFC3212605.1"/>
    <property type="molecule type" value="Genomic_DNA"/>
</dbReference>
<evidence type="ECO:0000313" key="2">
    <source>
        <dbReference type="EMBL" id="MFC3212605.1"/>
    </source>
</evidence>
<organism evidence="2 3">
    <name type="scientific">Planomicrobium okeanokoites</name>
    <name type="common">Planococcus okeanokoites</name>
    <name type="synonym">Flavobacterium okeanokoites</name>
    <dbReference type="NCBI Taxonomy" id="244"/>
    <lineage>
        <taxon>Bacteria</taxon>
        <taxon>Bacillati</taxon>
        <taxon>Bacillota</taxon>
        <taxon>Bacilli</taxon>
        <taxon>Bacillales</taxon>
        <taxon>Caryophanaceae</taxon>
        <taxon>Planomicrobium</taxon>
    </lineage>
</organism>
<reference evidence="3" key="1">
    <citation type="journal article" date="2019" name="Int. J. Syst. Evol. Microbiol.">
        <title>The Global Catalogue of Microorganisms (GCM) 10K type strain sequencing project: providing services to taxonomists for standard genome sequencing and annotation.</title>
        <authorList>
            <consortium name="The Broad Institute Genomics Platform"/>
            <consortium name="The Broad Institute Genome Sequencing Center for Infectious Disease"/>
            <person name="Wu L."/>
            <person name="Ma J."/>
        </authorList>
    </citation>
    <scope>NUCLEOTIDE SEQUENCE [LARGE SCALE GENOMIC DNA]</scope>
    <source>
        <strain evidence="3">CCM 320</strain>
    </source>
</reference>
<proteinExistence type="predicted"/>
<accession>A0ABV7KSV8</accession>
<keyword evidence="1" id="KW-0472">Membrane</keyword>
<feature type="transmembrane region" description="Helical" evidence="1">
    <location>
        <begin position="45"/>
        <end position="63"/>
    </location>
</feature>
<dbReference type="Proteomes" id="UP001595625">
    <property type="component" value="Unassembled WGS sequence"/>
</dbReference>
<sequence length="87" mass="10672">MNFWKFMISFFIVSTIADFTYLKLDFFQYSLFKADVFQWATPIKFLLEIIIFAVLLYGLYNLLEFLEKWRMERKYIKTQKELANEAK</sequence>
<feature type="transmembrane region" description="Helical" evidence="1">
    <location>
        <begin position="6"/>
        <end position="24"/>
    </location>
</feature>
<keyword evidence="1" id="KW-0812">Transmembrane</keyword>
<name>A0ABV7KSV8_PLAOK</name>